<keyword evidence="2" id="KW-1185">Reference proteome</keyword>
<dbReference type="AlphaFoldDB" id="A0A9P8PM40"/>
<gene>
    <name evidence="1" type="ORF">OGATHE_001756</name>
</gene>
<evidence type="ECO:0000313" key="2">
    <source>
        <dbReference type="Proteomes" id="UP000788993"/>
    </source>
</evidence>
<reference evidence="1" key="2">
    <citation type="submission" date="2021-01" db="EMBL/GenBank/DDBJ databases">
        <authorList>
            <person name="Schikora-Tamarit M.A."/>
        </authorList>
    </citation>
    <scope>NUCLEOTIDE SEQUENCE</scope>
    <source>
        <strain evidence="1">NCAIM Y.01608</strain>
    </source>
</reference>
<accession>A0A9P8PM40</accession>
<dbReference type="EMBL" id="JAEUBD010000463">
    <property type="protein sequence ID" value="KAH3674392.1"/>
    <property type="molecule type" value="Genomic_DNA"/>
</dbReference>
<evidence type="ECO:0000313" key="1">
    <source>
        <dbReference type="EMBL" id="KAH3674392.1"/>
    </source>
</evidence>
<protein>
    <submittedName>
        <fullName evidence="1">Uncharacterized protein</fullName>
    </submittedName>
</protein>
<feature type="non-terminal residue" evidence="1">
    <location>
        <position position="70"/>
    </location>
</feature>
<dbReference type="Proteomes" id="UP000788993">
    <property type="component" value="Unassembled WGS sequence"/>
</dbReference>
<sequence>MIGSNLTENANITGLDIVNSTLYIAGDFSSDYGDNFVGVDLDDVEFKDITDNEQPISQLIALSNISLVVA</sequence>
<name>A0A9P8PM40_9ASCO</name>
<proteinExistence type="predicted"/>
<reference evidence="1" key="1">
    <citation type="journal article" date="2021" name="Open Biol.">
        <title>Shared evolutionary footprints suggest mitochondrial oxidative damage underlies multiple complex I losses in fungi.</title>
        <authorList>
            <person name="Schikora-Tamarit M.A."/>
            <person name="Marcet-Houben M."/>
            <person name="Nosek J."/>
            <person name="Gabaldon T."/>
        </authorList>
    </citation>
    <scope>NUCLEOTIDE SEQUENCE</scope>
    <source>
        <strain evidence="1">NCAIM Y.01608</strain>
    </source>
</reference>
<organism evidence="1 2">
    <name type="scientific">Ogataea polymorpha</name>
    <dbReference type="NCBI Taxonomy" id="460523"/>
    <lineage>
        <taxon>Eukaryota</taxon>
        <taxon>Fungi</taxon>
        <taxon>Dikarya</taxon>
        <taxon>Ascomycota</taxon>
        <taxon>Saccharomycotina</taxon>
        <taxon>Pichiomycetes</taxon>
        <taxon>Pichiales</taxon>
        <taxon>Pichiaceae</taxon>
        <taxon>Ogataea</taxon>
    </lineage>
</organism>
<comment type="caution">
    <text evidence="1">The sequence shown here is derived from an EMBL/GenBank/DDBJ whole genome shotgun (WGS) entry which is preliminary data.</text>
</comment>